<evidence type="ECO:0000313" key="2">
    <source>
        <dbReference type="EMBL" id="CEJ81461.1"/>
    </source>
</evidence>
<dbReference type="EMBL" id="CDHN01000001">
    <property type="protein sequence ID" value="CEJ81461.1"/>
    <property type="molecule type" value="Genomic_DNA"/>
</dbReference>
<dbReference type="InterPro" id="IPR011008">
    <property type="entry name" value="Dimeric_a/b-barrel"/>
</dbReference>
<dbReference type="HOGENOM" id="CLU_110355_2_4_1"/>
<evidence type="ECO:0000313" key="3">
    <source>
        <dbReference type="Proteomes" id="UP000039046"/>
    </source>
</evidence>
<dbReference type="OrthoDB" id="5519740at2759"/>
<dbReference type="Gene3D" id="3.30.70.1060">
    <property type="entry name" value="Dimeric alpha+beta barrel"/>
    <property type="match status" value="1"/>
</dbReference>
<dbReference type="Pfam" id="PF03795">
    <property type="entry name" value="YCII"/>
    <property type="match status" value="1"/>
</dbReference>
<gene>
    <name evidence="2" type="ORF">VHEMI01583</name>
</gene>
<feature type="domain" description="YCII-related" evidence="1">
    <location>
        <begin position="7"/>
        <end position="92"/>
    </location>
</feature>
<dbReference type="InterPro" id="IPR051807">
    <property type="entry name" value="Sec-metab_biosynth-assoc"/>
</dbReference>
<protein>
    <recommendedName>
        <fullName evidence="1">YCII-related domain-containing protein</fullName>
    </recommendedName>
</protein>
<name>A0A0A1STG3_9HYPO</name>
<keyword evidence="3" id="KW-1185">Reference proteome</keyword>
<dbReference type="PANTHER" id="PTHR33606:SF3">
    <property type="entry name" value="PROTEIN YCII"/>
    <property type="match status" value="1"/>
</dbReference>
<organism evidence="2 3">
    <name type="scientific">[Torrubiella] hemipterigena</name>
    <dbReference type="NCBI Taxonomy" id="1531966"/>
    <lineage>
        <taxon>Eukaryota</taxon>
        <taxon>Fungi</taxon>
        <taxon>Dikarya</taxon>
        <taxon>Ascomycota</taxon>
        <taxon>Pezizomycotina</taxon>
        <taxon>Sordariomycetes</taxon>
        <taxon>Hypocreomycetidae</taxon>
        <taxon>Hypocreales</taxon>
        <taxon>Clavicipitaceae</taxon>
        <taxon>Clavicipitaceae incertae sedis</taxon>
        <taxon>'Torrubiella' clade</taxon>
    </lineage>
</organism>
<reference evidence="2 3" key="1">
    <citation type="journal article" date="2015" name="Genome Announc.">
        <title>Draft Genome Sequence and Gene Annotation of the Entomopathogenic Fungus Verticillium hemipterigenum.</title>
        <authorList>
            <person name="Horn F."/>
            <person name="Habel A."/>
            <person name="Scharf D.H."/>
            <person name="Dworschak J."/>
            <person name="Brakhage A.A."/>
            <person name="Guthke R."/>
            <person name="Hertweck C."/>
            <person name="Linde J."/>
        </authorList>
    </citation>
    <scope>NUCLEOTIDE SEQUENCE [LARGE SCALE GENOMIC DNA]</scope>
</reference>
<dbReference type="SUPFAM" id="SSF54909">
    <property type="entry name" value="Dimeric alpha+beta barrel"/>
    <property type="match status" value="1"/>
</dbReference>
<dbReference type="Proteomes" id="UP000039046">
    <property type="component" value="Unassembled WGS sequence"/>
</dbReference>
<dbReference type="PANTHER" id="PTHR33606">
    <property type="entry name" value="PROTEIN YCII"/>
    <property type="match status" value="1"/>
</dbReference>
<proteinExistence type="predicted"/>
<evidence type="ECO:0000259" key="1">
    <source>
        <dbReference type="Pfam" id="PF03795"/>
    </source>
</evidence>
<dbReference type="InterPro" id="IPR005545">
    <property type="entry name" value="YCII"/>
</dbReference>
<dbReference type="AlphaFoldDB" id="A0A0A1STG3"/>
<sequence length="108" mass="12556">MADDREWLVLIQDQPDKFEARRDTLPRHIEYYKPIRAADQLIFAGPMLQNHTVTNNALPMNGSVLVLRLADEEQVWGKLRADPFCKEGIWDMDKITITPFKSTVRTPF</sequence>
<accession>A0A0A1STG3</accession>